<evidence type="ECO:0000259" key="2">
    <source>
        <dbReference type="Pfam" id="PF12704"/>
    </source>
</evidence>
<feature type="non-terminal residue" evidence="3">
    <location>
        <position position="131"/>
    </location>
</feature>
<name>A0A2W5EVK1_9SPHI</name>
<sequence>MFKNYFKTAFRSLIKNKATTIINVLGLSIGICAALIIFLIIKHENSFDKWESDNDRIFRVYTQYAPTSTNSGIPLVAPKEIAKKVPGIAATAHFIKNAMDDATIELPKTNRDDRKILNATKGIVFADNDYF</sequence>
<organism evidence="3 4">
    <name type="scientific">Pseudopedobacter saltans</name>
    <dbReference type="NCBI Taxonomy" id="151895"/>
    <lineage>
        <taxon>Bacteria</taxon>
        <taxon>Pseudomonadati</taxon>
        <taxon>Bacteroidota</taxon>
        <taxon>Sphingobacteriia</taxon>
        <taxon>Sphingobacteriales</taxon>
        <taxon>Sphingobacteriaceae</taxon>
        <taxon>Pseudopedobacter</taxon>
    </lineage>
</organism>
<evidence type="ECO:0000256" key="1">
    <source>
        <dbReference type="SAM" id="Phobius"/>
    </source>
</evidence>
<keyword evidence="1" id="KW-0472">Membrane</keyword>
<keyword evidence="1" id="KW-1133">Transmembrane helix</keyword>
<dbReference type="Proteomes" id="UP000249645">
    <property type="component" value="Unassembled WGS sequence"/>
</dbReference>
<evidence type="ECO:0000313" key="3">
    <source>
        <dbReference type="EMBL" id="PZP45310.1"/>
    </source>
</evidence>
<proteinExistence type="predicted"/>
<accession>A0A2W5EVK1</accession>
<dbReference type="Pfam" id="PF12704">
    <property type="entry name" value="MacB_PCD"/>
    <property type="match status" value="1"/>
</dbReference>
<feature type="transmembrane region" description="Helical" evidence="1">
    <location>
        <begin position="21"/>
        <end position="41"/>
    </location>
</feature>
<evidence type="ECO:0000313" key="4">
    <source>
        <dbReference type="Proteomes" id="UP000249645"/>
    </source>
</evidence>
<dbReference type="EMBL" id="QFOI01000272">
    <property type="protein sequence ID" value="PZP45310.1"/>
    <property type="molecule type" value="Genomic_DNA"/>
</dbReference>
<protein>
    <recommendedName>
        <fullName evidence="2">MacB-like periplasmic core domain-containing protein</fullName>
    </recommendedName>
</protein>
<feature type="domain" description="MacB-like periplasmic core" evidence="2">
    <location>
        <begin position="20"/>
        <end position="103"/>
    </location>
</feature>
<comment type="caution">
    <text evidence="3">The sequence shown here is derived from an EMBL/GenBank/DDBJ whole genome shotgun (WGS) entry which is preliminary data.</text>
</comment>
<dbReference type="AlphaFoldDB" id="A0A2W5EVK1"/>
<gene>
    <name evidence="3" type="ORF">DI598_13445</name>
</gene>
<keyword evidence="1" id="KW-0812">Transmembrane</keyword>
<dbReference type="InterPro" id="IPR025857">
    <property type="entry name" value="MacB_PCD"/>
</dbReference>
<reference evidence="3 4" key="1">
    <citation type="submission" date="2017-11" db="EMBL/GenBank/DDBJ databases">
        <title>Infants hospitalized years apart are colonized by the same room-sourced microbial strains.</title>
        <authorList>
            <person name="Brooks B."/>
            <person name="Olm M.R."/>
            <person name="Firek B.A."/>
            <person name="Baker R."/>
            <person name="Thomas B.C."/>
            <person name="Morowitz M.J."/>
            <person name="Banfield J.F."/>
        </authorList>
    </citation>
    <scope>NUCLEOTIDE SEQUENCE [LARGE SCALE GENOMIC DNA]</scope>
    <source>
        <strain evidence="3">S2_009_000_R2_76</strain>
    </source>
</reference>